<feature type="compositionally biased region" description="Basic residues" evidence="1">
    <location>
        <begin position="345"/>
        <end position="355"/>
    </location>
</feature>
<evidence type="ECO:0000313" key="2">
    <source>
        <dbReference type="EMBL" id="KAE9966525.1"/>
    </source>
</evidence>
<organism evidence="3 5">
    <name type="scientific">Venturia inaequalis</name>
    <name type="common">Apple scab fungus</name>
    <dbReference type="NCBI Taxonomy" id="5025"/>
    <lineage>
        <taxon>Eukaryota</taxon>
        <taxon>Fungi</taxon>
        <taxon>Dikarya</taxon>
        <taxon>Ascomycota</taxon>
        <taxon>Pezizomycotina</taxon>
        <taxon>Dothideomycetes</taxon>
        <taxon>Pleosporomycetidae</taxon>
        <taxon>Venturiales</taxon>
        <taxon>Venturiaceae</taxon>
        <taxon>Venturia</taxon>
    </lineage>
</organism>
<evidence type="ECO:0000313" key="5">
    <source>
        <dbReference type="Proteomes" id="UP000490939"/>
    </source>
</evidence>
<dbReference type="AlphaFoldDB" id="A0A8H3UTP5"/>
<keyword evidence="5" id="KW-1185">Reference proteome</keyword>
<name>A0A8H3UTP5_VENIN</name>
<evidence type="ECO:0000313" key="4">
    <source>
        <dbReference type="Proteomes" id="UP000447873"/>
    </source>
</evidence>
<evidence type="ECO:0000313" key="3">
    <source>
        <dbReference type="EMBL" id="KAE9976997.1"/>
    </source>
</evidence>
<comment type="caution">
    <text evidence="3">The sequence shown here is derived from an EMBL/GenBank/DDBJ whole genome shotgun (WGS) entry which is preliminary data.</text>
</comment>
<reference evidence="3 5" key="1">
    <citation type="submission" date="2019-07" db="EMBL/GenBank/DDBJ databases">
        <title>Venturia inaequalis Genome Resource.</title>
        <authorList>
            <person name="Lichtner F.J."/>
        </authorList>
    </citation>
    <scope>NUCLEOTIDE SEQUENCE [LARGE SCALE GENOMIC DNA]</scope>
    <source>
        <strain evidence="2 4">120213</strain>
        <strain evidence="3 5">DMI_063113</strain>
    </source>
</reference>
<sequence>MAKGKTDETGIQEPRSTVLSRLLNVGRKSLARVSELLFLVYSVVLDHSKKEEGSDDSFINTITPVSTIKPDQSPSPQPKTRTTFLSLPREIRQEILYLSFNIDISISGLPRCSEPDGRKSNDGFESAYPVVRNSNQSSVVIFSRDHVYKQTEQQGKAFSSGTQPAHSDIVCSSKLSKMVQKKQYGLAANKQTRLESNKPPVDHTSTNLQPATFLTLPRELRQKILYLSSSFELTVSAHRLPFRDKRTWGPKRVGNSEMHHYRLWAQLLKIAVKDVAFWHDLDYVMEMWIEEVDDIVKRCLRKSKMLQQKGMNMDGSGRRHDLSDQQVQQQLEDYHSRQREQARREKARRLEKRLE</sequence>
<dbReference type="Proteomes" id="UP000490939">
    <property type="component" value="Unassembled WGS sequence"/>
</dbReference>
<dbReference type="EMBL" id="WNWR01000483">
    <property type="protein sequence ID" value="KAE9976997.1"/>
    <property type="molecule type" value="Genomic_DNA"/>
</dbReference>
<evidence type="ECO:0000256" key="1">
    <source>
        <dbReference type="SAM" id="MobiDB-lite"/>
    </source>
</evidence>
<proteinExistence type="predicted"/>
<dbReference type="Proteomes" id="UP000447873">
    <property type="component" value="Unassembled WGS sequence"/>
</dbReference>
<feature type="compositionally biased region" description="Basic and acidic residues" evidence="1">
    <location>
        <begin position="332"/>
        <end position="344"/>
    </location>
</feature>
<dbReference type="EMBL" id="WNWS01000511">
    <property type="protein sequence ID" value="KAE9966525.1"/>
    <property type="molecule type" value="Genomic_DNA"/>
</dbReference>
<accession>A0A8H3UTP5</accession>
<gene>
    <name evidence="3" type="ORF">EG327_007886</name>
    <name evidence="2" type="ORF">EG328_008880</name>
</gene>
<feature type="region of interest" description="Disordered" evidence="1">
    <location>
        <begin position="309"/>
        <end position="355"/>
    </location>
</feature>
<protein>
    <submittedName>
        <fullName evidence="3">Uncharacterized protein</fullName>
    </submittedName>
</protein>